<name>A0A5R9J8L6_9PROT</name>
<keyword evidence="7" id="KW-1185">Reference proteome</keyword>
<dbReference type="SUPFAM" id="SSF52540">
    <property type="entry name" value="P-loop containing nucleoside triphosphate hydrolases"/>
    <property type="match status" value="1"/>
</dbReference>
<dbReference type="SMART" id="SM00382">
    <property type="entry name" value="AAA"/>
    <property type="match status" value="1"/>
</dbReference>
<keyword evidence="2" id="KW-0813">Transport</keyword>
<dbReference type="CDD" id="cd03293">
    <property type="entry name" value="ABC_NrtD_SsuB_transporters"/>
    <property type="match status" value="1"/>
</dbReference>
<evidence type="ECO:0000256" key="2">
    <source>
        <dbReference type="ARBA" id="ARBA00022448"/>
    </source>
</evidence>
<sequence>MDTLQDAPARPADGRAEELVRIRNCRQAYHKDSSVDLVVLDNVELTLHSGEIVGLLGRSGSGKSTLLRIVSGLLAPTSGEVSWRGKPLRGPAPGVAMVFQSFALFPWLTVQANVELGLEAKGVGRAERERLAEEAIELIGLGGYENAYPKELSGGMRQRVGLARGLVVHPDLLLMDEPFSALDVLTAENLRTDLIELWAEKRLPVKSLLIVTHNIEEAVLMCDRILVFSSNPGRVAHELKVPFAHPRNRHDFAFRQFVDRIYGLMTKRVQEPTQPDLAPDSAAQLAKKFQALPMLPTNLMAGLMETILAEPYRGRADLPLLATSLQLELDELLPLGETMQLLRFAELEEGDIRLTEAGTAFVLADLDQRKLILRDTLRVNIPLVADIRAVLDDRWNHRARAERFRDELEDHMSPDYARETLQTIIGWGRYAELFDYDEEADQFFLDEDDTPA</sequence>
<dbReference type="AlphaFoldDB" id="A0A5R9J8L6"/>
<dbReference type="InterPro" id="IPR017871">
    <property type="entry name" value="ABC_transporter-like_CS"/>
</dbReference>
<protein>
    <submittedName>
        <fullName evidence="6">Nitrate/sulfonate/bicarbonate ABC transporter ATP-binding protein</fullName>
    </submittedName>
</protein>
<dbReference type="InterPro" id="IPR003593">
    <property type="entry name" value="AAA+_ATPase"/>
</dbReference>
<dbReference type="OrthoDB" id="8016555at2"/>
<evidence type="ECO:0000256" key="4">
    <source>
        <dbReference type="ARBA" id="ARBA00022840"/>
    </source>
</evidence>
<reference evidence="6 7" key="1">
    <citation type="submission" date="2019-05" db="EMBL/GenBank/DDBJ databases">
        <authorList>
            <person name="Pankratov T."/>
            <person name="Grouzdev D."/>
        </authorList>
    </citation>
    <scope>NUCLEOTIDE SEQUENCE [LARGE SCALE GENOMIC DNA]</scope>
    <source>
        <strain evidence="6 7">KEBCLARHB70R</strain>
    </source>
</reference>
<proteinExistence type="inferred from homology"/>
<keyword evidence="4 6" id="KW-0067">ATP-binding</keyword>
<feature type="domain" description="ABC transporter" evidence="5">
    <location>
        <begin position="20"/>
        <end position="255"/>
    </location>
</feature>
<organism evidence="6 7">
    <name type="scientific">Lichenicoccus roseus</name>
    <dbReference type="NCBI Taxonomy" id="2683649"/>
    <lineage>
        <taxon>Bacteria</taxon>
        <taxon>Pseudomonadati</taxon>
        <taxon>Pseudomonadota</taxon>
        <taxon>Alphaproteobacteria</taxon>
        <taxon>Acetobacterales</taxon>
        <taxon>Acetobacteraceae</taxon>
        <taxon>Lichenicoccus</taxon>
    </lineage>
</organism>
<dbReference type="InterPro" id="IPR050166">
    <property type="entry name" value="ABC_transporter_ATP-bind"/>
</dbReference>
<evidence type="ECO:0000313" key="6">
    <source>
        <dbReference type="EMBL" id="TLU73960.1"/>
    </source>
</evidence>
<dbReference type="Gene3D" id="3.40.50.300">
    <property type="entry name" value="P-loop containing nucleotide triphosphate hydrolases"/>
    <property type="match status" value="1"/>
</dbReference>
<dbReference type="GO" id="GO:0005524">
    <property type="term" value="F:ATP binding"/>
    <property type="evidence" value="ECO:0007669"/>
    <property type="project" value="UniProtKB-KW"/>
</dbReference>
<evidence type="ECO:0000256" key="3">
    <source>
        <dbReference type="ARBA" id="ARBA00022741"/>
    </source>
</evidence>
<gene>
    <name evidence="6" type="ORF">FE263_01705</name>
</gene>
<dbReference type="InterPro" id="IPR027417">
    <property type="entry name" value="P-loop_NTPase"/>
</dbReference>
<comment type="caution">
    <text evidence="6">The sequence shown here is derived from an EMBL/GenBank/DDBJ whole genome shotgun (WGS) entry which is preliminary data.</text>
</comment>
<accession>A0A5R9J8L6</accession>
<evidence type="ECO:0000256" key="1">
    <source>
        <dbReference type="ARBA" id="ARBA00005417"/>
    </source>
</evidence>
<dbReference type="EMBL" id="VCDI01000001">
    <property type="protein sequence ID" value="TLU73960.1"/>
    <property type="molecule type" value="Genomic_DNA"/>
</dbReference>
<evidence type="ECO:0000259" key="5">
    <source>
        <dbReference type="PROSITE" id="PS50893"/>
    </source>
</evidence>
<dbReference type="Pfam" id="PF09821">
    <property type="entry name" value="AAA_assoc_C"/>
    <property type="match status" value="1"/>
</dbReference>
<dbReference type="PROSITE" id="PS00211">
    <property type="entry name" value="ABC_TRANSPORTER_1"/>
    <property type="match status" value="1"/>
</dbReference>
<dbReference type="GO" id="GO:0016887">
    <property type="term" value="F:ATP hydrolysis activity"/>
    <property type="evidence" value="ECO:0007669"/>
    <property type="project" value="InterPro"/>
</dbReference>
<dbReference type="Pfam" id="PF00005">
    <property type="entry name" value="ABC_tran"/>
    <property type="match status" value="1"/>
</dbReference>
<dbReference type="PANTHER" id="PTHR42788:SF13">
    <property type="entry name" value="ALIPHATIC SULFONATES IMPORT ATP-BINDING PROTEIN SSUB"/>
    <property type="match status" value="1"/>
</dbReference>
<dbReference type="PROSITE" id="PS50893">
    <property type="entry name" value="ABC_TRANSPORTER_2"/>
    <property type="match status" value="1"/>
</dbReference>
<dbReference type="PANTHER" id="PTHR42788">
    <property type="entry name" value="TAURINE IMPORT ATP-BINDING PROTEIN-RELATED"/>
    <property type="match status" value="1"/>
</dbReference>
<dbReference type="InterPro" id="IPR018632">
    <property type="entry name" value="AAA-associated_dom_C"/>
</dbReference>
<evidence type="ECO:0000313" key="7">
    <source>
        <dbReference type="Proteomes" id="UP000305654"/>
    </source>
</evidence>
<dbReference type="InterPro" id="IPR003439">
    <property type="entry name" value="ABC_transporter-like_ATP-bd"/>
</dbReference>
<comment type="similarity">
    <text evidence="1">Belongs to the ABC transporter superfamily.</text>
</comment>
<keyword evidence="3" id="KW-0547">Nucleotide-binding</keyword>
<dbReference type="Proteomes" id="UP000305654">
    <property type="component" value="Unassembled WGS sequence"/>
</dbReference>
<dbReference type="RefSeq" id="WP_138324213.1">
    <property type="nucleotide sequence ID" value="NZ_VCDI01000001.1"/>
</dbReference>